<accession>A0A0C1KZ13</accession>
<proteinExistence type="predicted"/>
<dbReference type="EMBL" id="JSVC01000024">
    <property type="protein sequence ID" value="KIC92932.1"/>
    <property type="molecule type" value="Genomic_DNA"/>
</dbReference>
<dbReference type="Proteomes" id="UP000031408">
    <property type="component" value="Unassembled WGS sequence"/>
</dbReference>
<dbReference type="STRING" id="1349421.OI18_19450"/>
<evidence type="ECO:0000313" key="1">
    <source>
        <dbReference type="EMBL" id="KIC92932.1"/>
    </source>
</evidence>
<gene>
    <name evidence="1" type="ORF">OI18_19450</name>
</gene>
<name>A0A0C1KZ13_9BACT</name>
<dbReference type="OrthoDB" id="677051at2"/>
<keyword evidence="2" id="KW-1185">Reference proteome</keyword>
<dbReference type="InterPro" id="IPR022551">
    <property type="entry name" value="BrxC"/>
</dbReference>
<dbReference type="RefSeq" id="WP_039142907.1">
    <property type="nucleotide sequence ID" value="NZ_JSVC01000024.1"/>
</dbReference>
<comment type="caution">
    <text evidence="1">The sequence shown here is derived from an EMBL/GenBank/DDBJ whole genome shotgun (WGS) entry which is preliminary data.</text>
</comment>
<dbReference type="Pfam" id="PF11009">
    <property type="entry name" value="BrxC"/>
    <property type="match status" value="1"/>
</dbReference>
<sequence>MKWIELQEPGQLEEIRTKSYNQPQVIFKHSTRCSISSMAKSRLENAETPEGIEFYHLDLIRFRELSNQVAADFDVWHESPQVLLIENGECSYDESHIGITMPNLLDQLRG</sequence>
<evidence type="ECO:0000313" key="2">
    <source>
        <dbReference type="Proteomes" id="UP000031408"/>
    </source>
</evidence>
<dbReference type="Gene3D" id="3.40.30.10">
    <property type="entry name" value="Glutaredoxin"/>
    <property type="match status" value="1"/>
</dbReference>
<protein>
    <submittedName>
        <fullName evidence="1">Bacillithiol system protein YtxJ</fullName>
    </submittedName>
</protein>
<reference evidence="1 2" key="1">
    <citation type="submission" date="2014-11" db="EMBL/GenBank/DDBJ databases">
        <title>Genome sequence of Flavihumibacter solisilvae 3-3.</title>
        <authorList>
            <person name="Zhou G."/>
            <person name="Li M."/>
            <person name="Wang G."/>
        </authorList>
    </citation>
    <scope>NUCLEOTIDE SEQUENCE [LARGE SCALE GENOMIC DNA]</scope>
    <source>
        <strain evidence="1 2">3-3</strain>
    </source>
</reference>
<dbReference type="AlphaFoldDB" id="A0A0C1KZ13"/>
<organism evidence="1 2">
    <name type="scientific">Flavihumibacter solisilvae</name>
    <dbReference type="NCBI Taxonomy" id="1349421"/>
    <lineage>
        <taxon>Bacteria</taxon>
        <taxon>Pseudomonadati</taxon>
        <taxon>Bacteroidota</taxon>
        <taxon>Chitinophagia</taxon>
        <taxon>Chitinophagales</taxon>
        <taxon>Chitinophagaceae</taxon>
        <taxon>Flavihumibacter</taxon>
    </lineage>
</organism>
<dbReference type="NCBIfam" id="TIGR04019">
    <property type="entry name" value="B_thiol_YtxJ"/>
    <property type="match status" value="1"/>
</dbReference>